<proteinExistence type="predicted"/>
<feature type="region of interest" description="Disordered" evidence="2">
    <location>
        <begin position="582"/>
        <end position="611"/>
    </location>
</feature>
<keyword evidence="1" id="KW-0175">Coiled coil</keyword>
<sequence>MRYEEDAGRRIDDNSDYEGTLGKLHVNQGSPAREVITCQAPGRSTQGEHNNDHRCDFSQSSLHSALFDHLHLQSTSESTGGSFQTVLAHNNDNSGGSRDYPKLPCNTIIPTWCLCSVIFDCGFINCKSPVNSTLAQLLILFWVTPPPLVQAIQFPRDPHRGYSETTGPVFIPRSTECYFSSRPQALKHRKKALANYWLWERGINVVESRYAKEGGILPRMDYVSSNTVFTSPPNNHHESCQLRRSSRGYSLYSPPPPPLSTHSPPSSSPTQPSKPFSFQNRRLQLRNAGFRAAQIPSRKISDHLTTTWRSLSGGSEPETDKENILSWPTHDDSSRESSLRRRSNILQEINNSSSRRRHISPRPSITALFADPSPQQYSPGSLSSPSLKKSVPRLDPPISFDGSDDSEFDSAMKSREYSLSGNSPLGHSAGVIRRKRRSPRRQQADYETTKYIEHLEAQLAASQTELDSRQTSPIKPQLTKLRALNAEIRALKQELADWQDKFESRVREEAGSRLETESKLKAKISALQEKIEADQRRIQELTYENEIQAQKLRDSAALSLTNRSLERRVDVLTELLAVSPTRTDAARSPTRMDAQSPIKNGTPRRRPRSMMPCIPCSPRARHDESFQPLTIDLSTSDDVPCLSVEAAENMNYEQVTADTSSPSTRPDSMLTDGLSADSTLLSSMLKSQRNSTLSQFSSTSGWGLPFPFTPDIQGKRQSRHKSMRRFPSGTCNLKPLILASATGTMSDYPSSAPFDRLSFSQRDSQYLSPTRGFLDEHEYDAWDDKSTSDGAQQNSLDALEGRTRYYESFEEAVSGRQRRRRLHISQTQRREQGSRSPRPLSGPFPNETILEEDGHEEFETSPQPGLSLGAYSLPETSHIRFQQQNILAHEIGEDYMQTPSKGSLRRHKRQRFGIDRTPQGKGNQLTPNGCSPVSGAICGEAVDILTKYSSWLKEVQRHPTELARRIIANAWHSNWKRFGKLSWWVLGLFFGPQVRDEWCREPSTTEADNYDWHRYSMATFQVPHASHTADQQPDADTALLSETCNRLSGSAWCDVSRARDDGDESPDKGQLTKQSSFGRSLSLWAKFSFAIVIAIGLAIKNGPGSLLEEGPRVQSAVIFQDSSRSEGKGSSPRSADLPRSRCSYSSHVERTGRSEMSGSTAFVGDDVWTPNLPVHEFPRN</sequence>
<dbReference type="EMBL" id="RCNU01000002">
    <property type="protein sequence ID" value="RWQ98535.1"/>
    <property type="molecule type" value="Genomic_DNA"/>
</dbReference>
<dbReference type="VEuPathDB" id="FungiDB:C8Q69DRAFT_442689"/>
<feature type="compositionally biased region" description="Low complexity" evidence="2">
    <location>
        <begin position="372"/>
        <end position="389"/>
    </location>
</feature>
<comment type="caution">
    <text evidence="3">The sequence shown here is derived from an EMBL/GenBank/DDBJ whole genome shotgun (WGS) entry which is preliminary data.</text>
</comment>
<reference evidence="3 4" key="1">
    <citation type="journal article" date="2018" name="Front. Microbiol.">
        <title>Genomic and genetic insights into a cosmopolitan fungus, Paecilomyces variotii (Eurotiales).</title>
        <authorList>
            <person name="Urquhart A.S."/>
            <person name="Mondo S.J."/>
            <person name="Makela M.R."/>
            <person name="Hane J.K."/>
            <person name="Wiebenga A."/>
            <person name="He G."/>
            <person name="Mihaltcheva S."/>
            <person name="Pangilinan J."/>
            <person name="Lipzen A."/>
            <person name="Barry K."/>
            <person name="de Vries R.P."/>
            <person name="Grigoriev I.V."/>
            <person name="Idnurm A."/>
        </authorList>
    </citation>
    <scope>NUCLEOTIDE SEQUENCE [LARGE SCALE GENOMIC DNA]</scope>
    <source>
        <strain evidence="3 4">CBS 101075</strain>
    </source>
</reference>
<feature type="region of interest" description="Disordered" evidence="2">
    <location>
        <begin position="306"/>
        <end position="444"/>
    </location>
</feature>
<evidence type="ECO:0000256" key="1">
    <source>
        <dbReference type="SAM" id="Coils"/>
    </source>
</evidence>
<feature type="coiled-coil region" evidence="1">
    <location>
        <begin position="481"/>
        <end position="544"/>
    </location>
</feature>
<evidence type="ECO:0000256" key="2">
    <source>
        <dbReference type="SAM" id="MobiDB-lite"/>
    </source>
</evidence>
<feature type="compositionally biased region" description="Basic and acidic residues" evidence="2">
    <location>
        <begin position="318"/>
        <end position="339"/>
    </location>
</feature>
<feature type="region of interest" description="Disordered" evidence="2">
    <location>
        <begin position="1"/>
        <end position="20"/>
    </location>
</feature>
<evidence type="ECO:0000313" key="3">
    <source>
        <dbReference type="EMBL" id="RWQ98535.1"/>
    </source>
</evidence>
<accession>A0A443I3C2</accession>
<evidence type="ECO:0000313" key="4">
    <source>
        <dbReference type="Proteomes" id="UP000283841"/>
    </source>
</evidence>
<feature type="region of interest" description="Disordered" evidence="2">
    <location>
        <begin position="816"/>
        <end position="848"/>
    </location>
</feature>
<gene>
    <name evidence="3" type="ORF">C8Q69DRAFT_442689</name>
</gene>
<organism evidence="3 4">
    <name type="scientific">Byssochlamys spectabilis</name>
    <name type="common">Paecilomyces variotii</name>
    <dbReference type="NCBI Taxonomy" id="264951"/>
    <lineage>
        <taxon>Eukaryota</taxon>
        <taxon>Fungi</taxon>
        <taxon>Dikarya</taxon>
        <taxon>Ascomycota</taxon>
        <taxon>Pezizomycotina</taxon>
        <taxon>Eurotiomycetes</taxon>
        <taxon>Eurotiomycetidae</taxon>
        <taxon>Eurotiales</taxon>
        <taxon>Thermoascaceae</taxon>
        <taxon>Paecilomyces</taxon>
    </lineage>
</organism>
<feature type="region of interest" description="Disordered" evidence="2">
    <location>
        <begin position="229"/>
        <end position="276"/>
    </location>
</feature>
<keyword evidence="4" id="KW-1185">Reference proteome</keyword>
<dbReference type="RefSeq" id="XP_028488180.1">
    <property type="nucleotide sequence ID" value="XM_028628864.1"/>
</dbReference>
<dbReference type="GeneID" id="39598141"/>
<feature type="region of interest" description="Disordered" evidence="2">
    <location>
        <begin position="1119"/>
        <end position="1162"/>
    </location>
</feature>
<dbReference type="Proteomes" id="UP000283841">
    <property type="component" value="Unassembled WGS sequence"/>
</dbReference>
<feature type="compositionally biased region" description="Low complexity" evidence="2">
    <location>
        <begin position="260"/>
        <end position="276"/>
    </location>
</feature>
<dbReference type="AlphaFoldDB" id="A0A443I3C2"/>
<feature type="compositionally biased region" description="Basic and acidic residues" evidence="2">
    <location>
        <begin position="1"/>
        <end position="13"/>
    </location>
</feature>
<protein>
    <submittedName>
        <fullName evidence="3">Uncharacterized protein</fullName>
    </submittedName>
</protein>
<name>A0A443I3C2_BYSSP</name>